<name>A0A059XWC3_9BACT</name>
<proteinExistence type="predicted"/>
<dbReference type="KEGG" id="mcr:MCFN_02435"/>
<sequence length="798" mass="90543">MPTIDYTNAIVEIKRLDSAIAKAIAANTKAIKSIYEIQHKAINSQYNAANSLVESINVKDIWTTTTSNKYNEIKTLLTSLKEYSIQKNYQDDALKKFAELETTHNFVTEYLNRNLELVAEAKEKISTFKTSAKGDIELILGDSGKVKKFIDYVSSKDIITSSQPQASNPAKSKLEEVGFSDIKGIYDRVSSEYNANKDISSLSLTDQNVNEIQKHLLNSKKLIEEIDSFFSKLKEKTTEFLRVRDTTDEIMNYVFKEEHRADGRRTIDAIYNPKRDELKSEEQKITKTKADNFISDSFINSVENDIFAKLYDFKNIMSTDGVKSAFKAILNTETPEVKNTVLPSEFKKELKAITDQATGNTLEITYNDRLLQMFNKFGNTTIDNSAKFNPVYVKVYLVKHTSTNEWFTEDSKNETNQNVKIKVKYEYKPDNLNIFADDLKGFDDEKEYTITLTNAKSLGLANKSRHIFYGDKNEHGYNAKQVIGNVGDLGWDVTEKDKVIEKVVQKISKAFGIENGKSILISHGENKIYDLVKAGVNNNQSGSLNEKSELNLEKSNIKFIFPEFHIYQQSSSINSFNSKQYVSLSADNKTITAKIIVPSNLIVGKQNWRENKNSIHAENGLIDDSKAMPSALINTIKFSFDYDQDKKDISMYISHYDSYHLAKHKSLQADGIFKVEGDKVIQNDVNNGNKTTYIWTGDQFAKYLAIHESEWDASKVSQIKEKYATAGTDLNRKKHGNGYLGKEITGKFWVKNPRSAGEYIKTNSESQPQTQQTLNGTDMAAVFNSGIEIFKFEDIKES</sequence>
<protein>
    <submittedName>
        <fullName evidence="1">Uncharacterized protein</fullName>
    </submittedName>
</protein>
<dbReference type="EMBL" id="CP007521">
    <property type="protein sequence ID" value="AIA29621.1"/>
    <property type="molecule type" value="Genomic_DNA"/>
</dbReference>
<dbReference type="AlphaFoldDB" id="A0A059XWC3"/>
<dbReference type="Proteomes" id="UP000027088">
    <property type="component" value="Chromosome"/>
</dbReference>
<evidence type="ECO:0000313" key="2">
    <source>
        <dbReference type="Proteomes" id="UP000027088"/>
    </source>
</evidence>
<reference evidence="1 2" key="1">
    <citation type="journal article" date="2014" name="Genome Announc.">
        <title>Complete Genome Sequence of the Bovine Mastitis Pathogen Mycoplasma californicum Strain ST-6T (ATCC 33461T).</title>
        <authorList>
            <person name="Calcutt M.J."/>
            <person name="Foecking M.F."/>
            <person name="Fox L.K."/>
        </authorList>
    </citation>
    <scope>NUCLEOTIDE SEQUENCE [LARGE SCALE GENOMIC DNA]</scope>
    <source>
        <strain evidence="1 2">ST-6</strain>
    </source>
</reference>
<evidence type="ECO:0000313" key="1">
    <source>
        <dbReference type="EMBL" id="AIA29621.1"/>
    </source>
</evidence>
<organism evidence="1 2">
    <name type="scientific">Mycoplasmopsis californica</name>
    <dbReference type="NCBI Taxonomy" id="2113"/>
    <lineage>
        <taxon>Bacteria</taxon>
        <taxon>Bacillati</taxon>
        <taxon>Mycoplasmatota</taxon>
        <taxon>Mycoplasmoidales</taxon>
        <taxon>Metamycoplasmataceae</taxon>
        <taxon>Mycoplasmopsis</taxon>
    </lineage>
</organism>
<accession>A0A059XWC3</accession>
<keyword evidence="2" id="KW-1185">Reference proteome</keyword>
<dbReference type="RefSeq" id="WP_038561973.1">
    <property type="nucleotide sequence ID" value="NZ_CP007521.1"/>
</dbReference>
<gene>
    <name evidence="1" type="ORF">MCFN_02435</name>
</gene>